<organism evidence="1 2">
    <name type="scientific">Bacillus oleivorans</name>
    <dbReference type="NCBI Taxonomy" id="1448271"/>
    <lineage>
        <taxon>Bacteria</taxon>
        <taxon>Bacillati</taxon>
        <taxon>Bacillota</taxon>
        <taxon>Bacilli</taxon>
        <taxon>Bacillales</taxon>
        <taxon>Bacillaceae</taxon>
        <taxon>Bacillus</taxon>
    </lineage>
</organism>
<dbReference type="Proteomes" id="UP000219546">
    <property type="component" value="Unassembled WGS sequence"/>
</dbReference>
<evidence type="ECO:0000313" key="2">
    <source>
        <dbReference type="Proteomes" id="UP000219546"/>
    </source>
</evidence>
<protein>
    <submittedName>
        <fullName evidence="1">Uncharacterized protein</fullName>
    </submittedName>
</protein>
<reference evidence="1 2" key="1">
    <citation type="submission" date="2017-08" db="EMBL/GenBank/DDBJ databases">
        <authorList>
            <person name="de Groot N.N."/>
        </authorList>
    </citation>
    <scope>NUCLEOTIDE SEQUENCE [LARGE SCALE GENOMIC DNA]</scope>
    <source>
        <strain evidence="1 2">JC228</strain>
    </source>
</reference>
<proteinExistence type="predicted"/>
<keyword evidence="2" id="KW-1185">Reference proteome</keyword>
<evidence type="ECO:0000313" key="1">
    <source>
        <dbReference type="EMBL" id="SNX68202.1"/>
    </source>
</evidence>
<sequence>MGHSTWILIKKTGLKAGLIAFNPVFYSYSFYSSTISHIFILSEPPNEAVTL</sequence>
<dbReference type="EMBL" id="OAOP01000002">
    <property type="protein sequence ID" value="SNX68202.1"/>
    <property type="molecule type" value="Genomic_DNA"/>
</dbReference>
<dbReference type="AlphaFoldDB" id="A0A285CKW8"/>
<name>A0A285CKW8_9BACI</name>
<accession>A0A285CKW8</accession>
<gene>
    <name evidence="1" type="ORF">SAMN05877753_102408</name>
</gene>